<dbReference type="GO" id="GO:0004601">
    <property type="term" value="F:peroxidase activity"/>
    <property type="evidence" value="ECO:0000318"/>
    <property type="project" value="GO_Central"/>
</dbReference>
<evidence type="ECO:0000256" key="3">
    <source>
        <dbReference type="ARBA" id="ARBA00023002"/>
    </source>
</evidence>
<keyword evidence="7" id="KW-1185">Reference proteome</keyword>
<evidence type="ECO:0000259" key="5">
    <source>
        <dbReference type="PROSITE" id="PS51352"/>
    </source>
</evidence>
<organism evidence="6 7">
    <name type="scientific">Klebsormidium nitens</name>
    <name type="common">Green alga</name>
    <name type="synonym">Ulothrix nitens</name>
    <dbReference type="NCBI Taxonomy" id="105231"/>
    <lineage>
        <taxon>Eukaryota</taxon>
        <taxon>Viridiplantae</taxon>
        <taxon>Streptophyta</taxon>
        <taxon>Klebsormidiophyceae</taxon>
        <taxon>Klebsormidiales</taxon>
        <taxon>Klebsormidiaceae</taxon>
        <taxon>Klebsormidium</taxon>
    </lineage>
</organism>
<dbReference type="PRINTS" id="PR01011">
    <property type="entry name" value="GLUTPROXDASE"/>
</dbReference>
<evidence type="ECO:0000256" key="4">
    <source>
        <dbReference type="RuleBase" id="RU000499"/>
    </source>
</evidence>
<dbReference type="PROSITE" id="PS00763">
    <property type="entry name" value="GLUTATHIONE_PEROXID_2"/>
    <property type="match status" value="1"/>
</dbReference>
<dbReference type="InterPro" id="IPR029759">
    <property type="entry name" value="GPX_AS"/>
</dbReference>
<dbReference type="PROSITE" id="PS00460">
    <property type="entry name" value="GLUTATHIONE_PEROXID_1"/>
    <property type="match status" value="1"/>
</dbReference>
<dbReference type="InterPro" id="IPR036249">
    <property type="entry name" value="Thioredoxin-like_sf"/>
</dbReference>
<dbReference type="PROSITE" id="PS51352">
    <property type="entry name" value="THIOREDOXIN_2"/>
    <property type="match status" value="1"/>
</dbReference>
<evidence type="ECO:0000313" key="6">
    <source>
        <dbReference type="EMBL" id="GAQ79238.1"/>
    </source>
</evidence>
<dbReference type="EMBL" id="DF236975">
    <property type="protein sequence ID" value="GAQ79238.1"/>
    <property type="molecule type" value="Genomic_DNA"/>
</dbReference>
<keyword evidence="3 4" id="KW-0560">Oxidoreductase</keyword>
<dbReference type="GO" id="GO:0006979">
    <property type="term" value="P:response to oxidative stress"/>
    <property type="evidence" value="ECO:0007669"/>
    <property type="project" value="InterPro"/>
</dbReference>
<dbReference type="FunFam" id="3.40.30.10:FF:000025">
    <property type="entry name" value="Glutathione peroxidase"/>
    <property type="match status" value="1"/>
</dbReference>
<evidence type="ECO:0000256" key="1">
    <source>
        <dbReference type="ARBA" id="ARBA00006926"/>
    </source>
</evidence>
<dbReference type="PANTHER" id="PTHR11592">
    <property type="entry name" value="GLUTATHIONE PEROXIDASE"/>
    <property type="match status" value="1"/>
</dbReference>
<dbReference type="SUPFAM" id="SSF52833">
    <property type="entry name" value="Thioredoxin-like"/>
    <property type="match status" value="1"/>
</dbReference>
<sequence>MSTAAAYQVSFSVGSTALRGASSRSACKAAALAPVASLCPLQAESNRLVARSTQLSSSFVSSKEDLRAEFRLQQSAQRRHFSNRVGVKTALTMAASSAYDFSVKDIDGNETDLSKFKGKVSLIVNVASACGLTKQNYQELTTVYDKLKEKDFEVLAFPCNQFGGQEPGSAEEIKKFAGDKYKATYPLFSKVDVNGAKAEPLFQYLKKEAGGGDIAWNFGKFLVDKDGKVVKRFDPRTNPSAIEQEIEKIL</sequence>
<dbReference type="AlphaFoldDB" id="A0A1Y1HTS4"/>
<name>A0A1Y1HTS4_KLENI</name>
<dbReference type="STRING" id="105231.A0A1Y1HTS4"/>
<dbReference type="InterPro" id="IPR000889">
    <property type="entry name" value="Glutathione_peroxidase"/>
</dbReference>
<dbReference type="PANTHER" id="PTHR11592:SF78">
    <property type="entry name" value="GLUTATHIONE PEROXIDASE"/>
    <property type="match status" value="1"/>
</dbReference>
<dbReference type="CDD" id="cd00340">
    <property type="entry name" value="GSH_Peroxidase"/>
    <property type="match status" value="1"/>
</dbReference>
<feature type="domain" description="Thioredoxin" evidence="5">
    <location>
        <begin position="92"/>
        <end position="250"/>
    </location>
</feature>
<keyword evidence="2 4" id="KW-0575">Peroxidase</keyword>
<accession>A0A1Y1HTS4</accession>
<dbReference type="InterPro" id="IPR029760">
    <property type="entry name" value="GPX_CS"/>
</dbReference>
<evidence type="ECO:0000256" key="2">
    <source>
        <dbReference type="ARBA" id="ARBA00022559"/>
    </source>
</evidence>
<dbReference type="PROSITE" id="PS51355">
    <property type="entry name" value="GLUTATHIONE_PEROXID_3"/>
    <property type="match status" value="1"/>
</dbReference>
<dbReference type="Gene3D" id="3.40.30.10">
    <property type="entry name" value="Glutaredoxin"/>
    <property type="match status" value="1"/>
</dbReference>
<proteinExistence type="inferred from homology"/>
<dbReference type="Proteomes" id="UP000054558">
    <property type="component" value="Unassembled WGS sequence"/>
</dbReference>
<reference evidence="6 7" key="1">
    <citation type="journal article" date="2014" name="Nat. Commun.">
        <title>Klebsormidium flaccidum genome reveals primary factors for plant terrestrial adaptation.</title>
        <authorList>
            <person name="Hori K."/>
            <person name="Maruyama F."/>
            <person name="Fujisawa T."/>
            <person name="Togashi T."/>
            <person name="Yamamoto N."/>
            <person name="Seo M."/>
            <person name="Sato S."/>
            <person name="Yamada T."/>
            <person name="Mori H."/>
            <person name="Tajima N."/>
            <person name="Moriyama T."/>
            <person name="Ikeuchi M."/>
            <person name="Watanabe M."/>
            <person name="Wada H."/>
            <person name="Kobayashi K."/>
            <person name="Saito M."/>
            <person name="Masuda T."/>
            <person name="Sasaki-Sekimoto Y."/>
            <person name="Mashiguchi K."/>
            <person name="Awai K."/>
            <person name="Shimojima M."/>
            <person name="Masuda S."/>
            <person name="Iwai M."/>
            <person name="Nobusawa T."/>
            <person name="Narise T."/>
            <person name="Kondo S."/>
            <person name="Saito H."/>
            <person name="Sato R."/>
            <person name="Murakawa M."/>
            <person name="Ihara Y."/>
            <person name="Oshima-Yamada Y."/>
            <person name="Ohtaka K."/>
            <person name="Satoh M."/>
            <person name="Sonobe K."/>
            <person name="Ishii M."/>
            <person name="Ohtani R."/>
            <person name="Kanamori-Sato M."/>
            <person name="Honoki R."/>
            <person name="Miyazaki D."/>
            <person name="Mochizuki H."/>
            <person name="Umetsu J."/>
            <person name="Higashi K."/>
            <person name="Shibata D."/>
            <person name="Kamiya Y."/>
            <person name="Sato N."/>
            <person name="Nakamura Y."/>
            <person name="Tabata S."/>
            <person name="Ida S."/>
            <person name="Kurokawa K."/>
            <person name="Ohta H."/>
        </authorList>
    </citation>
    <scope>NUCLEOTIDE SEQUENCE [LARGE SCALE GENOMIC DNA]</scope>
    <source>
        <strain evidence="6 7">NIES-2285</strain>
    </source>
</reference>
<comment type="similarity">
    <text evidence="1 4">Belongs to the glutathione peroxidase family.</text>
</comment>
<gene>
    <name evidence="6" type="ORF">KFL_000260550</name>
</gene>
<dbReference type="OMA" id="TFPMTEK"/>
<evidence type="ECO:0000313" key="7">
    <source>
        <dbReference type="Proteomes" id="UP000054558"/>
    </source>
</evidence>
<protein>
    <recommendedName>
        <fullName evidence="4">Glutathione peroxidase</fullName>
    </recommendedName>
</protein>
<dbReference type="OrthoDB" id="446890at2759"/>
<dbReference type="InterPro" id="IPR013766">
    <property type="entry name" value="Thioredoxin_domain"/>
</dbReference>
<dbReference type="Pfam" id="PF00255">
    <property type="entry name" value="GSHPx"/>
    <property type="match status" value="1"/>
</dbReference>